<proteinExistence type="predicted"/>
<comment type="caution">
    <text evidence="1">The sequence shown here is derived from an EMBL/GenBank/DDBJ whole genome shotgun (WGS) entry which is preliminary data.</text>
</comment>
<keyword evidence="2" id="KW-1185">Reference proteome</keyword>
<evidence type="ECO:0000313" key="2">
    <source>
        <dbReference type="Proteomes" id="UP001420932"/>
    </source>
</evidence>
<organism evidence="1 2">
    <name type="scientific">Stephania yunnanensis</name>
    <dbReference type="NCBI Taxonomy" id="152371"/>
    <lineage>
        <taxon>Eukaryota</taxon>
        <taxon>Viridiplantae</taxon>
        <taxon>Streptophyta</taxon>
        <taxon>Embryophyta</taxon>
        <taxon>Tracheophyta</taxon>
        <taxon>Spermatophyta</taxon>
        <taxon>Magnoliopsida</taxon>
        <taxon>Ranunculales</taxon>
        <taxon>Menispermaceae</taxon>
        <taxon>Menispermoideae</taxon>
        <taxon>Cissampelideae</taxon>
        <taxon>Stephania</taxon>
    </lineage>
</organism>
<name>A0AAP0HRU5_9MAGN</name>
<sequence>MRWITYMNIYDSLRYYSSFNLLEYDAFDYYRCVGSYEIYLSDIIKFYNWVMTGASNNKGQGKLSDSLRFD</sequence>
<dbReference type="EMBL" id="JBBNAF010000012">
    <property type="protein sequence ID" value="KAK9093180.1"/>
    <property type="molecule type" value="Genomic_DNA"/>
</dbReference>
<reference evidence="1 2" key="1">
    <citation type="submission" date="2024-01" db="EMBL/GenBank/DDBJ databases">
        <title>Genome assemblies of Stephania.</title>
        <authorList>
            <person name="Yang L."/>
        </authorList>
    </citation>
    <scope>NUCLEOTIDE SEQUENCE [LARGE SCALE GENOMIC DNA]</scope>
    <source>
        <strain evidence="1">YNDBR</strain>
        <tissue evidence="1">Leaf</tissue>
    </source>
</reference>
<evidence type="ECO:0000313" key="1">
    <source>
        <dbReference type="EMBL" id="KAK9093180.1"/>
    </source>
</evidence>
<accession>A0AAP0HRU5</accession>
<protein>
    <submittedName>
        <fullName evidence="1">Uncharacterized protein</fullName>
    </submittedName>
</protein>
<gene>
    <name evidence="1" type="ORF">Syun_028091</name>
</gene>
<dbReference type="AlphaFoldDB" id="A0AAP0HRU5"/>
<dbReference type="Proteomes" id="UP001420932">
    <property type="component" value="Unassembled WGS sequence"/>
</dbReference>